<dbReference type="SMART" id="SM00256">
    <property type="entry name" value="FBOX"/>
    <property type="match status" value="1"/>
</dbReference>
<comment type="caution">
    <text evidence="3">The sequence shown here is derived from an EMBL/GenBank/DDBJ whole genome shotgun (WGS) entry which is preliminary data.</text>
</comment>
<keyword evidence="4" id="KW-1185">Reference proteome</keyword>
<organism evidence="3 4">
    <name type="scientific">Brassica napus</name>
    <name type="common">Rape</name>
    <dbReference type="NCBI Taxonomy" id="3708"/>
    <lineage>
        <taxon>Eukaryota</taxon>
        <taxon>Viridiplantae</taxon>
        <taxon>Streptophyta</taxon>
        <taxon>Embryophyta</taxon>
        <taxon>Tracheophyta</taxon>
        <taxon>Spermatophyta</taxon>
        <taxon>Magnoliopsida</taxon>
        <taxon>eudicotyledons</taxon>
        <taxon>Gunneridae</taxon>
        <taxon>Pentapetalae</taxon>
        <taxon>rosids</taxon>
        <taxon>malvids</taxon>
        <taxon>Brassicales</taxon>
        <taxon>Brassicaceae</taxon>
        <taxon>Brassiceae</taxon>
        <taxon>Brassica</taxon>
    </lineage>
</organism>
<reference evidence="3 4" key="1">
    <citation type="submission" date="2021-05" db="EMBL/GenBank/DDBJ databases">
        <title>Genome Assembly of Synthetic Allotetraploid Brassica napus Reveals Homoeologous Exchanges between Subgenomes.</title>
        <authorList>
            <person name="Davis J.T."/>
        </authorList>
    </citation>
    <scope>NUCLEOTIDE SEQUENCE [LARGE SCALE GENOMIC DNA]</scope>
    <source>
        <strain evidence="4">cv. Da-Ae</strain>
        <tissue evidence="3">Seedling</tissue>
    </source>
</reference>
<dbReference type="Pfam" id="PF08268">
    <property type="entry name" value="FBA_3"/>
    <property type="match status" value="2"/>
</dbReference>
<dbReference type="Proteomes" id="UP000824890">
    <property type="component" value="Unassembled WGS sequence"/>
</dbReference>
<protein>
    <recommendedName>
        <fullName evidence="2">F-box domain-containing protein</fullName>
    </recommendedName>
</protein>
<feature type="region of interest" description="Disordered" evidence="1">
    <location>
        <begin position="436"/>
        <end position="458"/>
    </location>
</feature>
<evidence type="ECO:0000256" key="1">
    <source>
        <dbReference type="SAM" id="MobiDB-lite"/>
    </source>
</evidence>
<dbReference type="EMBL" id="JAGKQM010000018">
    <property type="protein sequence ID" value="KAH0863742.1"/>
    <property type="molecule type" value="Genomic_DNA"/>
</dbReference>
<dbReference type="NCBIfam" id="TIGR01640">
    <property type="entry name" value="F_box_assoc_1"/>
    <property type="match status" value="1"/>
</dbReference>
<sequence>MSLSTVTPELPMHLVTDEILTRLPSKSLMGFMCVSKPWLSLIRSRYFCNRFLTVPSPRLYMCLRDQTTYDDYVLLTLAPQDTGPATSTFVVDHSQNDTQMGGYILQNLGGFMFYVYWKKPRIHNPATGQFITLPFSKSKHMVVPPGGEKNVAYFFGYDPISNKYKVISLVSVFLEETRVVISSENRVLVLKHGRGSWRKAALTPTDFCPHVPSKGGISIDGVIYYLAWLDLYRLVVVSFDIRSEEFNMIHVPKLDESILKDDLTLLECGGKATLFDQINLRDKGVLALWTVEDVGSEKWSCKSLVLKPSQLPLVNSFKVRAELSVQMWPFRMIIFGGWKHKLHWLPSKTGSVQGTTQNGNVLLIPEDFISPFHILSYDLRSNDMRKIEIEGIPDRWFNMDEGAEVRVDVMFMDQSESLIYSDFLSSLDWEEERKIARSKKRATKSKKIKKNKKESEKK</sequence>
<feature type="domain" description="F-box" evidence="2">
    <location>
        <begin position="10"/>
        <end position="51"/>
    </location>
</feature>
<dbReference type="InterPro" id="IPR017451">
    <property type="entry name" value="F-box-assoc_interact_dom"/>
</dbReference>
<evidence type="ECO:0000313" key="4">
    <source>
        <dbReference type="Proteomes" id="UP000824890"/>
    </source>
</evidence>
<dbReference type="Pfam" id="PF00646">
    <property type="entry name" value="F-box"/>
    <property type="match status" value="1"/>
</dbReference>
<name>A0ABQ7Y803_BRANA</name>
<dbReference type="PANTHER" id="PTHR31111">
    <property type="entry name" value="BNAA05G37150D PROTEIN-RELATED"/>
    <property type="match status" value="1"/>
</dbReference>
<dbReference type="SUPFAM" id="SSF81383">
    <property type="entry name" value="F-box domain"/>
    <property type="match status" value="1"/>
</dbReference>
<dbReference type="PANTHER" id="PTHR31111:SF21">
    <property type="entry name" value="GENOME ASSEMBLY, CHROMOSOME: A08"/>
    <property type="match status" value="1"/>
</dbReference>
<proteinExistence type="predicted"/>
<dbReference type="InterPro" id="IPR036047">
    <property type="entry name" value="F-box-like_dom_sf"/>
</dbReference>
<evidence type="ECO:0000259" key="2">
    <source>
        <dbReference type="SMART" id="SM00256"/>
    </source>
</evidence>
<feature type="compositionally biased region" description="Basic residues" evidence="1">
    <location>
        <begin position="436"/>
        <end position="452"/>
    </location>
</feature>
<accession>A0ABQ7Y803</accession>
<gene>
    <name evidence="3" type="ORF">HID58_080953</name>
</gene>
<evidence type="ECO:0000313" key="3">
    <source>
        <dbReference type="EMBL" id="KAH0863742.1"/>
    </source>
</evidence>
<dbReference type="InterPro" id="IPR013187">
    <property type="entry name" value="F-box-assoc_dom_typ3"/>
</dbReference>
<dbReference type="InterPro" id="IPR001810">
    <property type="entry name" value="F-box_dom"/>
</dbReference>